<dbReference type="InterPro" id="IPR013968">
    <property type="entry name" value="PKS_KR"/>
</dbReference>
<dbReference type="InterPro" id="IPR014030">
    <property type="entry name" value="Ketoacyl_synth_N"/>
</dbReference>
<dbReference type="InterPro" id="IPR013785">
    <property type="entry name" value="Aldolase_TIM"/>
</dbReference>
<dbReference type="SUPFAM" id="SSF55048">
    <property type="entry name" value="Probable ACP-binding domain of malonyl-CoA ACP transacylase"/>
    <property type="match status" value="1"/>
</dbReference>
<evidence type="ECO:0000256" key="4">
    <source>
        <dbReference type="PROSITE-ProRule" id="PRU01363"/>
    </source>
</evidence>
<dbReference type="EMBL" id="CP036313">
    <property type="protein sequence ID" value="QBH11716.1"/>
    <property type="molecule type" value="Genomic_DNA"/>
</dbReference>
<dbReference type="PANTHER" id="PTHR43775:SF37">
    <property type="entry name" value="SI:DKEY-61P9.11"/>
    <property type="match status" value="1"/>
</dbReference>
<feature type="domain" description="Ketosynthase family 3 (KS3)" evidence="7">
    <location>
        <begin position="1177"/>
        <end position="1623"/>
    </location>
</feature>
<dbReference type="SMART" id="SM00825">
    <property type="entry name" value="PKS_KS"/>
    <property type="match status" value="1"/>
</dbReference>
<keyword evidence="1" id="KW-0596">Phosphopantetheine</keyword>
<dbReference type="Pfam" id="PF02801">
    <property type="entry name" value="Ketoacyl-synt_C"/>
    <property type="match status" value="1"/>
</dbReference>
<dbReference type="GO" id="GO:0005886">
    <property type="term" value="C:plasma membrane"/>
    <property type="evidence" value="ECO:0007669"/>
    <property type="project" value="TreeGrafter"/>
</dbReference>
<sequence>MLNRILTTRLPLLAYHPPKTYDLDFFKTIWLAGAMPVLDTEFISTSELSDLLRQLKNQNLRHGIRIYAEDEEIWDYFEQHTADLPECVIVAYRNPDSLIKRQAVNAEILMMEIYDPGLEIILKEINPHGIILKGREAGGRASSTSSFMLSQYYARKSDLPYFVHGGVGFHTAPGFFVAGAAGLVLDAQLYLAEDSPVSGTFKDALGKMEETDTVILDGGVNTQHRVFAKPGTKIVQDLIKKISIKKADGENLDFIKIEIEQNMACLGQDNDAPMQSLFYLGQDAVFAKHFAKRGSGLTQMIQALFTSVGDALNAVEQFDPLKEHTSLAKEHGTRFPITQGPMANISDNKEFAKAVYDNGGLPFFALGSLPVEIAAGILPEKSDDLPAFGAGMIGIKAFNPTLDHHLDLIKTKKTPFALFAGGIPSQINELEACGTRAYLHTPMPGVLKNAFEKGTRRFILEGNEAGGHIGSLSSMVLWELSIETLLDLPSDQRSDVNVLFAGGIISAAGSHFISAMTALLAKEGLNIGIQLGTAYLFTKEIVESGALTPVYQQVVQEHTRTTIIGSTVGLNCRTANTTFAGQIMRNEHCRLADGAMNLGARKSAFEKDNLGSLLISAKGKTPDFSHENDGQWILYTDEEQRENGNFMTGEGLLFLENQTTIAQIHEELFLQKDSMIDRLNGLEVLTSADGQINDDIAVVGMGCVFPDAHDTDTFWQNIINKKYSIGKVPDSRWEKSLYYDPDPKAEDKSYTQIAGLVNDFQFDNERFGYSSAKASKLSRSQQMLLHAAYQAVENANLLTDDNRIVPKVQNRAGVIVATCLGNEMASDLHFKYFFPEVKHYLRNTPEFNALSETEQNKIIDELRIKMSQGSLYEPVHGVTLNMEAARLAHHLGIFGTNYVVDAACATALSAIECGIHELLSGTHDMVIAGGVNTNLTPESFVGFCKMGTLSANGSFPFDERADGFILGEGAGVLILKRLKDAIREKDTILGVIKGIASSSDGKGKGIAAPDKEGQKLAFQRCHEKIKSEFSPGMVQFIEAHGTGTKVGDAVEMDTLRQVYDSGASIGVSTIKSQIGHLLGAAGMAGMIKTLLALNHQILPPNGTFEKISPKIDMTDSSLFVLGDPKPWDAPANGPRMAAVSAYGFGGINYHAVVSEFNKTDTTLSRRIFTDLDHDPNDDRIVFSGMGVVLPKAKNKDAFWDAMVSGKKAYQPMPTERLANACYAEEDENSGFRLPMMKNGIVDDFMLDPKTFKIPPSAMKYMDRAQLFGLDAAGQALEQAGLQDKLTTGNKIGVILGTISGTRNVESVIRIRMPLLQRMIRSISEVDENTLSAIADHVSDLLGKKYPAMNGDSIPGMLSNIVSARISKHYNIQGTNFVVDASCASATMALDLAVKNLRAGNLDAVLTGGVDTNLYPGVLLAFKRLGILAETEPSLFDNNANGYVMGEGAACLVVTTYKYAKQNDMPIIGELKCLNMAASAPEHLLSPSENKYEKVLSNDSGAFKTRKPHLAYLDVFGVSNPFLDLVEKQAIEKSLNHPVAYGNIKTEFGYFKAANPAVVMTRLLMMSDKGVLLPTHGYRPNSTLIKEDSWLHPVKEITPLADGALLGADVNGIGGNHAHVIIGRLPRFLRSQEASAFAAQPAVTPGVWPDKVRIAAVTALLSGQGAQSAGMLNALYQAEPEIKDLMDQGDAIFRERRGASLLDIMNAGGSPLNQTENTQPAIFLSTAAIYHALQLKGFEPDFYIGHSVGEYSALYCAGLVDFSTAMNLVISRSDFMARAASENPGGIMVVFDGEKEAQDMIEKSGVENVWLVNKNSEKQTAIAGTTQGIDLFCDYLKGEDIFHKKLALSAPFHTPLLEPAADNMARTLESVQFNIKNAHKIISNLTAKPYPADEQMIRTHLARQIVSPVEFVESVKGVHAQGCKRFIEIGPGRLLCNLLKNISIENPESMPTADAKKGELESFNQAAERFITPKAEDIAPANESVPLELMNFEPKDLNNKSFKDEGLKKSDDLKEMMNKDISFNTFIEQNKTRVQEALQREYQAFQQKNALAAVENLGLYTGSVCVAGVAVGLPGKGNQVFNEKNFDRILAGNNFIEPLTQEEKDKIVDMNITRVYKQPNGNARFMDIVRTQDVIQLAGKLGYFDLSAEYGISRKFDLVDELAMAAGIEALKDAHIPLVQGYKKTSTGSRIPDALVLPEEMQETTGVIMTGIFPGFETLLHHLNAYYYNKFYVKPYDELENIYYHLMENLADRDMKDVITDWFFRIRERRKVYGQYKFERNILFDIVSLGGAHFAQLIRAKGPNIHLSGACASTTQAIGVAQDWIRNDRCERVIVIGGEAATSDAQMPWVGSGFLAMGAATSKEVVSDAAKPFDEDRNGTILGSGAVGIVVEREDTLKHRGLNGQARILGSHIGNSAFHPSRIDVGHLAGELNKFVGRVERQNAISRTDMAKQLVFMSHETFTPARGGSASAEVQALKGAFPNDYKHIAITNTKGYTGHTLGAGIEDAILVKGLQKKTFPPVANLDNVPAEFSDLNFTQSGHGDYRFGLHFSAGFGSHFAFLMMDRVQEVDVENNPAYHEWLVRITGSAKPMLGIINKTLCVLPKERQPDLMAQENIKGKGSDAAGHKVPDSRTSKAHEEPKQPVSAGAQQSGKAASNAAATDVLSQITDLIANQTGYTHDMLEPDLDLEADLGIDTVKQVETFGKITKSFGLPVPEDISLAELNTIRKIAEYIGSRIQTADSPAAPAAGAAAHTPDSSSGSGPDITAEITTLIAEQTGYTIDMLEPDLDLEADLGIDTVKQVETFGKITKSFGLPVPEDISLSELNTIQRIAEYIGSRIQTEGISKQTESGTVAQTPVSGADSGPAVMDDITALIAEQTGYTIDMLEPDLDLEADLGIDTVKQVETFGKITKSFGLSVPEDISLSELNTIRRIAEYIGSRIQTADTPEQPESGTVTQAPASGAKSGPDITGDITAMIAEQTGYTIDMLEPDLDLEADLGIDTVKQVETFGKITKEYGLSVPEDINLSELNTISKISEYIQGELAGEGNNNADTPQAPAAPSAQAAETELSGQSSQTQEASENAGIQRYTFGLRKLPNSAPDNRSFEGQTYLITMDNQGFGRAVADLIKDNKGQVICVGNSEQDDYIVDLNTVEGAEDVISRIKSDHEALSGIFFLHSLDFAMDSGENLAAESASVKFLFLLCKAFGSRLDESRGRLAALSVQSALARFKEPAPDHIFPVFSGISGLLKTVAKEYPQTGVKLVEFMDKNELADMNKAAAMFMAEVFSASTRLEVGIEKGVRFGIRAKTGSPEESQPQGPETSVIKDTDTLLVTGGAAGITYELLKAVIRPDMNLVILGRSRVEDELEISVTDAMDDTQIMAALKSIHPKAKPVELKNKTAGLRRILTARENLAQLRAGVKTVDYHAVDVTDPDAVLKAVNQYDRIDGVIHAAGVDRSIMIEKKSMDDFNLVFDTKVKGMANVLAAIENKSCRYLIGFSSITARFGNEAQSDYTAGNDMMAAMIQASALKTPEQTYKIFEWTAWAEIGMAAQGTIEAVLKEKGIAFLPVAQGVRFFQEELLNPVSNEILIGAPPENNPAAFDPDGLLAIGPFLDTVEKDAGRDSLKFKRLLEADRDLFLFDHARKGVPLFLGATGLETMAEAALEYDGAQGRVLEVSDFKIPYGIKLLKNRPKNIEVYAEKTPDGLINTEIHSVFTPPGGKASVQDTLHYQGKFKIGTDLPALGEISIPALSEFKVDAEWQKQIYHPDRLFMDGLFRSVDQLAALDQDSLVTVVQWRPGREFFKGRTYPEFATPVVIMDAMFQTGGILEFFTSADVVLPYTIRKASFAGTVLPNTPYFCVTRRMAQGSDTKTYHMQLAEPSGRVIIDIQDFQMVRVDRLTEEERPDMSIIKQAGKSLMAG</sequence>
<feature type="domain" description="Carrier" evidence="6">
    <location>
        <begin position="2865"/>
        <end position="2941"/>
    </location>
</feature>
<evidence type="ECO:0000256" key="1">
    <source>
        <dbReference type="ARBA" id="ARBA00022450"/>
    </source>
</evidence>
<evidence type="ECO:0000259" key="6">
    <source>
        <dbReference type="PROSITE" id="PS50075"/>
    </source>
</evidence>
<dbReference type="Pfam" id="PF00550">
    <property type="entry name" value="PP-binding"/>
    <property type="match status" value="4"/>
</dbReference>
<dbReference type="InterPro" id="IPR009081">
    <property type="entry name" value="PP-bd_ACP"/>
</dbReference>
<dbReference type="InterPro" id="IPR049900">
    <property type="entry name" value="PKS_mFAS_DH"/>
</dbReference>
<dbReference type="PROSITE" id="PS50075">
    <property type="entry name" value="CARRIER"/>
    <property type="match status" value="4"/>
</dbReference>
<dbReference type="Pfam" id="PF03060">
    <property type="entry name" value="NMO"/>
    <property type="match status" value="1"/>
</dbReference>
<keyword evidence="2" id="KW-0597">Phosphoprotein</keyword>
<feature type="compositionally biased region" description="Low complexity" evidence="5">
    <location>
        <begin position="2744"/>
        <end position="2758"/>
    </location>
</feature>
<feature type="domain" description="Ketosynthase family 3 (KS3)" evidence="7">
    <location>
        <begin position="693"/>
        <end position="1155"/>
    </location>
</feature>
<keyword evidence="3" id="KW-0808">Transferase</keyword>
<dbReference type="InterPro" id="IPR016036">
    <property type="entry name" value="Malonyl_transacylase_ACP-bd"/>
</dbReference>
<evidence type="ECO:0000256" key="5">
    <source>
        <dbReference type="SAM" id="MobiDB-lite"/>
    </source>
</evidence>
<dbReference type="SUPFAM" id="SSF52151">
    <property type="entry name" value="FabD/lysophospholipase-like"/>
    <property type="match status" value="1"/>
</dbReference>
<accession>A0A328FGJ3</accession>
<dbReference type="InterPro" id="IPR018201">
    <property type="entry name" value="Ketoacyl_synth_AS"/>
</dbReference>
<dbReference type="PROSITE" id="PS52004">
    <property type="entry name" value="KS3_2"/>
    <property type="match status" value="3"/>
</dbReference>
<feature type="region of interest" description="N-terminal hotdog fold" evidence="4">
    <location>
        <begin position="3608"/>
        <end position="3739"/>
    </location>
</feature>
<reference evidence="10 11" key="1">
    <citation type="submission" date="2018-06" db="EMBL/GenBank/DDBJ databases">
        <title>Complete Genome Sequence of Desulfobacter hydrogenophilus (DSM3380).</title>
        <authorList>
            <person name="Marietou A."/>
            <person name="Schreiber L."/>
            <person name="Marshall I."/>
            <person name="Jorgensen B."/>
        </authorList>
    </citation>
    <scope>NUCLEOTIDE SEQUENCE [LARGE SCALE GENOMIC DNA]</scope>
    <source>
        <strain evidence="10 11">DSM 3380</strain>
    </source>
</reference>
<dbReference type="InterPro" id="IPR036736">
    <property type="entry name" value="ACP-like_sf"/>
</dbReference>
<feature type="region of interest" description="C-terminal hotdog fold" evidence="4">
    <location>
        <begin position="3754"/>
        <end position="3900"/>
    </location>
</feature>
<feature type="compositionally biased region" description="Polar residues" evidence="5">
    <location>
        <begin position="2944"/>
        <end position="2959"/>
    </location>
</feature>
<dbReference type="PROSITE" id="PS52019">
    <property type="entry name" value="PKS_MFAS_DH"/>
    <property type="match status" value="1"/>
</dbReference>
<dbReference type="GO" id="GO:0071770">
    <property type="term" value="P:DIM/DIP cell wall layer assembly"/>
    <property type="evidence" value="ECO:0007669"/>
    <property type="project" value="TreeGrafter"/>
</dbReference>
<dbReference type="OrthoDB" id="5476655at2"/>
<dbReference type="InterPro" id="IPR057326">
    <property type="entry name" value="KR_dom"/>
</dbReference>
<feature type="active site" description="Proton acceptor; for dehydratase activity" evidence="4">
    <location>
        <position position="3640"/>
    </location>
</feature>
<protein>
    <submittedName>
        <fullName evidence="9">Acyltransferase domain-containing protein</fullName>
    </submittedName>
    <submittedName>
        <fullName evidence="10">Beta-ketoacyl synthase</fullName>
    </submittedName>
</protein>
<evidence type="ECO:0000313" key="12">
    <source>
        <dbReference type="Proteomes" id="UP000293902"/>
    </source>
</evidence>
<dbReference type="Pfam" id="PF00698">
    <property type="entry name" value="Acyl_transf_1"/>
    <property type="match status" value="1"/>
</dbReference>
<dbReference type="Gene3D" id="3.40.366.10">
    <property type="entry name" value="Malonyl-Coenzyme A Acyl Carrier Protein, domain 2"/>
    <property type="match status" value="1"/>
</dbReference>
<feature type="domain" description="Carrier" evidence="6">
    <location>
        <begin position="2658"/>
        <end position="2737"/>
    </location>
</feature>
<dbReference type="InterPro" id="IPR016039">
    <property type="entry name" value="Thiolase-like"/>
</dbReference>
<dbReference type="RefSeq" id="WP_111954672.1">
    <property type="nucleotide sequence ID" value="NZ_CP036313.1"/>
</dbReference>
<feature type="region of interest" description="Disordered" evidence="5">
    <location>
        <begin position="2944"/>
        <end position="2969"/>
    </location>
</feature>
<dbReference type="GO" id="GO:0004315">
    <property type="term" value="F:3-oxoacyl-[acyl-carrier-protein] synthase activity"/>
    <property type="evidence" value="ECO:0007669"/>
    <property type="project" value="InterPro"/>
</dbReference>
<dbReference type="InterPro" id="IPR016035">
    <property type="entry name" value="Acyl_Trfase/lysoPLipase"/>
</dbReference>
<dbReference type="InterPro" id="IPR020841">
    <property type="entry name" value="PKS_Beta-ketoAc_synthase_dom"/>
</dbReference>
<dbReference type="PANTHER" id="PTHR43775">
    <property type="entry name" value="FATTY ACID SYNTHASE"/>
    <property type="match status" value="1"/>
</dbReference>
<keyword evidence="9" id="KW-0012">Acyltransferase</keyword>
<gene>
    <name evidence="10" type="ORF">DO021_05895</name>
    <name evidence="9" type="ORF">EYB58_01525</name>
</gene>
<evidence type="ECO:0000256" key="2">
    <source>
        <dbReference type="ARBA" id="ARBA00022553"/>
    </source>
</evidence>
<dbReference type="GO" id="GO:0006633">
    <property type="term" value="P:fatty acid biosynthetic process"/>
    <property type="evidence" value="ECO:0007669"/>
    <property type="project" value="InterPro"/>
</dbReference>
<dbReference type="Gene3D" id="3.40.50.720">
    <property type="entry name" value="NAD(P)-binding Rossmann-like Domain"/>
    <property type="match status" value="1"/>
</dbReference>
<evidence type="ECO:0000259" key="7">
    <source>
        <dbReference type="PROSITE" id="PS52004"/>
    </source>
</evidence>
<evidence type="ECO:0000313" key="9">
    <source>
        <dbReference type="EMBL" id="QBH11716.1"/>
    </source>
</evidence>
<proteinExistence type="predicted"/>
<feature type="compositionally biased region" description="Polar residues" evidence="5">
    <location>
        <begin position="3069"/>
        <end position="3080"/>
    </location>
</feature>
<feature type="compositionally biased region" description="Low complexity" evidence="5">
    <location>
        <begin position="3054"/>
        <end position="3065"/>
    </location>
</feature>
<dbReference type="Gene3D" id="3.20.20.70">
    <property type="entry name" value="Aldolase class I"/>
    <property type="match status" value="2"/>
</dbReference>
<dbReference type="SUPFAM" id="SSF51412">
    <property type="entry name" value="Inosine monophosphate dehydrogenase (IMPDH)"/>
    <property type="match status" value="2"/>
</dbReference>
<dbReference type="SMART" id="SM00827">
    <property type="entry name" value="PKS_AT"/>
    <property type="match status" value="1"/>
</dbReference>
<dbReference type="Pfam" id="PF08659">
    <property type="entry name" value="KR"/>
    <property type="match status" value="1"/>
</dbReference>
<dbReference type="SMART" id="SM00822">
    <property type="entry name" value="PKS_KR"/>
    <property type="match status" value="1"/>
</dbReference>
<evidence type="ECO:0000256" key="3">
    <source>
        <dbReference type="ARBA" id="ARBA00022679"/>
    </source>
</evidence>
<evidence type="ECO:0000313" key="11">
    <source>
        <dbReference type="Proteomes" id="UP000248798"/>
    </source>
</evidence>
<organism evidence="10 11">
    <name type="scientific">Desulfobacter hydrogenophilus</name>
    <dbReference type="NCBI Taxonomy" id="2291"/>
    <lineage>
        <taxon>Bacteria</taxon>
        <taxon>Pseudomonadati</taxon>
        <taxon>Thermodesulfobacteriota</taxon>
        <taxon>Desulfobacteria</taxon>
        <taxon>Desulfobacterales</taxon>
        <taxon>Desulfobacteraceae</taxon>
        <taxon>Desulfobacter</taxon>
    </lineage>
</organism>
<dbReference type="Gene3D" id="3.30.70.250">
    <property type="entry name" value="Malonyl-CoA ACP transacylase, ACP-binding"/>
    <property type="match status" value="1"/>
</dbReference>
<dbReference type="Proteomes" id="UP000293902">
    <property type="component" value="Chromosome"/>
</dbReference>
<dbReference type="EMBL" id="QLNI01000009">
    <property type="protein sequence ID" value="RAM02930.1"/>
    <property type="molecule type" value="Genomic_DNA"/>
</dbReference>
<dbReference type="InterPro" id="IPR014043">
    <property type="entry name" value="Acyl_transferase_dom"/>
</dbReference>
<dbReference type="InterPro" id="IPR001227">
    <property type="entry name" value="Ac_transferase_dom_sf"/>
</dbReference>
<feature type="domain" description="Carrier" evidence="6">
    <location>
        <begin position="2763"/>
        <end position="2839"/>
    </location>
</feature>
<feature type="region of interest" description="Disordered" evidence="5">
    <location>
        <begin position="2616"/>
        <end position="2654"/>
    </location>
</feature>
<dbReference type="GO" id="GO:0004312">
    <property type="term" value="F:fatty acid synthase activity"/>
    <property type="evidence" value="ECO:0007669"/>
    <property type="project" value="TreeGrafter"/>
</dbReference>
<feature type="compositionally biased region" description="Low complexity" evidence="5">
    <location>
        <begin position="2645"/>
        <end position="2654"/>
    </location>
</feature>
<name>A0A328FGJ3_9BACT</name>
<dbReference type="PROSITE" id="PS00606">
    <property type="entry name" value="KS3_1"/>
    <property type="match status" value="2"/>
</dbReference>
<keyword evidence="12" id="KW-1185">Reference proteome</keyword>
<dbReference type="Gene3D" id="1.10.1200.10">
    <property type="entry name" value="ACP-like"/>
    <property type="match status" value="4"/>
</dbReference>
<feature type="domain" description="PKS/mFAS DH" evidence="8">
    <location>
        <begin position="3608"/>
        <end position="3900"/>
    </location>
</feature>
<dbReference type="SUPFAM" id="SSF47336">
    <property type="entry name" value="ACP-like"/>
    <property type="match status" value="4"/>
</dbReference>
<feature type="active site" description="Proton donor; for dehydratase activity" evidence="4">
    <location>
        <position position="3817"/>
    </location>
</feature>
<dbReference type="SUPFAM" id="SSF53901">
    <property type="entry name" value="Thiolase-like"/>
    <property type="match status" value="4"/>
</dbReference>
<dbReference type="InterPro" id="IPR042104">
    <property type="entry name" value="PKS_dehydratase_sf"/>
</dbReference>
<dbReference type="Gene3D" id="3.10.129.110">
    <property type="entry name" value="Polyketide synthase dehydratase"/>
    <property type="match status" value="1"/>
</dbReference>
<dbReference type="InterPro" id="IPR050091">
    <property type="entry name" value="PKS_NRPS_Biosynth_Enz"/>
</dbReference>
<dbReference type="CDD" id="cd08953">
    <property type="entry name" value="KR_2_SDR_x"/>
    <property type="match status" value="1"/>
</dbReference>
<feature type="region of interest" description="Disordered" evidence="5">
    <location>
        <begin position="2744"/>
        <end position="2765"/>
    </location>
</feature>
<dbReference type="SUPFAM" id="SSF51735">
    <property type="entry name" value="NAD(P)-binding Rossmann-fold domains"/>
    <property type="match status" value="1"/>
</dbReference>
<dbReference type="Proteomes" id="UP000248798">
    <property type="component" value="Unassembled WGS sequence"/>
</dbReference>
<dbReference type="Pfam" id="PF00109">
    <property type="entry name" value="ketoacyl-synt"/>
    <property type="match status" value="3"/>
</dbReference>
<feature type="region of interest" description="Disordered" evidence="5">
    <location>
        <begin position="3044"/>
        <end position="3082"/>
    </location>
</feature>
<reference evidence="9 12" key="2">
    <citation type="submission" date="2019-02" db="EMBL/GenBank/DDBJ databases">
        <title>Complete genome sequence of Desulfobacter hydrogenophilus AcRS1.</title>
        <authorList>
            <person name="Marietou A."/>
            <person name="Lund M.B."/>
            <person name="Marshall I.P.G."/>
            <person name="Schreiber L."/>
            <person name="Jorgensen B."/>
        </authorList>
    </citation>
    <scope>NUCLEOTIDE SEQUENCE [LARGE SCALE GENOMIC DNA]</scope>
    <source>
        <strain evidence="9 12">AcRS1</strain>
    </source>
</reference>
<dbReference type="InterPro" id="IPR036291">
    <property type="entry name" value="NAD(P)-bd_dom_sf"/>
</dbReference>
<dbReference type="Gene3D" id="3.40.47.10">
    <property type="match status" value="4"/>
</dbReference>
<dbReference type="CDD" id="cd00833">
    <property type="entry name" value="PKS"/>
    <property type="match status" value="2"/>
</dbReference>
<dbReference type="InterPro" id="IPR014031">
    <property type="entry name" value="Ketoacyl_synth_C"/>
</dbReference>
<feature type="compositionally biased region" description="Basic and acidic residues" evidence="5">
    <location>
        <begin position="2616"/>
        <end position="2641"/>
    </location>
</feature>
<dbReference type="GO" id="GO:0005737">
    <property type="term" value="C:cytoplasm"/>
    <property type="evidence" value="ECO:0007669"/>
    <property type="project" value="TreeGrafter"/>
</dbReference>
<feature type="domain" description="Ketosynthase family 3 (KS3)" evidence="7">
    <location>
        <begin position="2060"/>
        <end position="2565"/>
    </location>
</feature>
<evidence type="ECO:0000259" key="8">
    <source>
        <dbReference type="PROSITE" id="PS52019"/>
    </source>
</evidence>
<evidence type="ECO:0000313" key="10">
    <source>
        <dbReference type="EMBL" id="RAM02930.1"/>
    </source>
</evidence>
<feature type="domain" description="Carrier" evidence="6">
    <location>
        <begin position="2967"/>
        <end position="3043"/>
    </location>
</feature>